<organism evidence="1 2">
    <name type="scientific">Pseudaquabacterium inlustre</name>
    <dbReference type="NCBI Taxonomy" id="2984192"/>
    <lineage>
        <taxon>Bacteria</taxon>
        <taxon>Pseudomonadati</taxon>
        <taxon>Pseudomonadota</taxon>
        <taxon>Betaproteobacteria</taxon>
        <taxon>Burkholderiales</taxon>
        <taxon>Sphaerotilaceae</taxon>
        <taxon>Pseudaquabacterium</taxon>
    </lineage>
</organism>
<name>A0ABU9CLF5_9BURK</name>
<comment type="caution">
    <text evidence="1">The sequence shown here is derived from an EMBL/GenBank/DDBJ whole genome shotgun (WGS) entry which is preliminary data.</text>
</comment>
<dbReference type="RefSeq" id="WP_341412371.1">
    <property type="nucleotide sequence ID" value="NZ_JBBUTH010000010.1"/>
</dbReference>
<protein>
    <submittedName>
        <fullName evidence="1">Uncharacterized protein</fullName>
    </submittedName>
</protein>
<dbReference type="EMBL" id="JBBUTH010000010">
    <property type="protein sequence ID" value="MEK8052647.1"/>
    <property type="molecule type" value="Genomic_DNA"/>
</dbReference>
<evidence type="ECO:0000313" key="1">
    <source>
        <dbReference type="EMBL" id="MEK8052647.1"/>
    </source>
</evidence>
<proteinExistence type="predicted"/>
<accession>A0ABU9CLF5</accession>
<gene>
    <name evidence="1" type="ORF">AACH10_20525</name>
</gene>
<dbReference type="Proteomes" id="UP001365405">
    <property type="component" value="Unassembled WGS sequence"/>
</dbReference>
<keyword evidence="2" id="KW-1185">Reference proteome</keyword>
<dbReference type="InterPro" id="IPR054249">
    <property type="entry name" value="DUF6976"/>
</dbReference>
<sequence>MLTDTLPFLPATVAPDAPAWAPHGANGLVQSLMGVAEAAALVRSGRPCCIAGDAQALRSLPPGRWIGGSIPYFMAEQGGLCSREQVFVTELPQLPPGAGDGAWVQRYTRETLSRVCTDAPAHGFSLIVLPAFSAVHEAFAQEAPDYPEMYQRPLLGWVAGLHLDDLGQALPGVMHGPDGRWLHDEAVVLHVPVSPALQAHLDIVNPFEPSSGPGIVFDAGGFSAGDCLIDGQPANLHDWLLAGGADTRLPLVADYCGAMVNVSIKALDAAAHRVDFYAPVFPGVVYRCARPLPDYVAAFERALARQQPPGTLVMSCNCILNYLHGGLEGRTLGAMRGPATFGEIAYQLLNQTLVYLTLVEA</sequence>
<evidence type="ECO:0000313" key="2">
    <source>
        <dbReference type="Proteomes" id="UP001365405"/>
    </source>
</evidence>
<reference evidence="1 2" key="1">
    <citation type="submission" date="2024-04" db="EMBL/GenBank/DDBJ databases">
        <title>Novel species of the genus Ideonella isolated from streams.</title>
        <authorList>
            <person name="Lu H."/>
        </authorList>
    </citation>
    <scope>NUCLEOTIDE SEQUENCE [LARGE SCALE GENOMIC DNA]</scope>
    <source>
        <strain evidence="1 2">DXS22W</strain>
    </source>
</reference>
<dbReference type="Pfam" id="PF22396">
    <property type="entry name" value="DUF6976"/>
    <property type="match status" value="1"/>
</dbReference>